<name>A0AAV7MC67_PLEWA</name>
<comment type="caution">
    <text evidence="2">The sequence shown here is derived from an EMBL/GenBank/DDBJ whole genome shotgun (WGS) entry which is preliminary data.</text>
</comment>
<evidence type="ECO:0000256" key="1">
    <source>
        <dbReference type="SAM" id="MobiDB-lite"/>
    </source>
</evidence>
<dbReference type="EMBL" id="JANPWB010000014">
    <property type="protein sequence ID" value="KAJ1100764.1"/>
    <property type="molecule type" value="Genomic_DNA"/>
</dbReference>
<organism evidence="2 3">
    <name type="scientific">Pleurodeles waltl</name>
    <name type="common">Iberian ribbed newt</name>
    <dbReference type="NCBI Taxonomy" id="8319"/>
    <lineage>
        <taxon>Eukaryota</taxon>
        <taxon>Metazoa</taxon>
        <taxon>Chordata</taxon>
        <taxon>Craniata</taxon>
        <taxon>Vertebrata</taxon>
        <taxon>Euteleostomi</taxon>
        <taxon>Amphibia</taxon>
        <taxon>Batrachia</taxon>
        <taxon>Caudata</taxon>
        <taxon>Salamandroidea</taxon>
        <taxon>Salamandridae</taxon>
        <taxon>Pleurodelinae</taxon>
        <taxon>Pleurodeles</taxon>
    </lineage>
</organism>
<proteinExistence type="predicted"/>
<feature type="region of interest" description="Disordered" evidence="1">
    <location>
        <begin position="72"/>
        <end position="108"/>
    </location>
</feature>
<accession>A0AAV7MC67</accession>
<dbReference type="AlphaFoldDB" id="A0AAV7MC67"/>
<dbReference type="Proteomes" id="UP001066276">
    <property type="component" value="Chromosome 10"/>
</dbReference>
<reference evidence="2" key="1">
    <citation type="journal article" date="2022" name="bioRxiv">
        <title>Sequencing and chromosome-scale assembly of the giantPleurodeles waltlgenome.</title>
        <authorList>
            <person name="Brown T."/>
            <person name="Elewa A."/>
            <person name="Iarovenko S."/>
            <person name="Subramanian E."/>
            <person name="Araus A.J."/>
            <person name="Petzold A."/>
            <person name="Susuki M."/>
            <person name="Suzuki K.-i.T."/>
            <person name="Hayashi T."/>
            <person name="Toyoda A."/>
            <person name="Oliveira C."/>
            <person name="Osipova E."/>
            <person name="Leigh N.D."/>
            <person name="Simon A."/>
            <person name="Yun M.H."/>
        </authorList>
    </citation>
    <scope>NUCLEOTIDE SEQUENCE</scope>
    <source>
        <strain evidence="2">20211129_DDA</strain>
        <tissue evidence="2">Liver</tissue>
    </source>
</reference>
<evidence type="ECO:0008006" key="4">
    <source>
        <dbReference type="Google" id="ProtNLM"/>
    </source>
</evidence>
<protein>
    <recommendedName>
        <fullName evidence="4">Secreted protein</fullName>
    </recommendedName>
</protein>
<keyword evidence="3" id="KW-1185">Reference proteome</keyword>
<sequence length="108" mass="11507">MHARVTTTMLVTLLAVMRVTVPAAIHVVLRAAIRVAVLAVMRDNACSHASGMDGAAARPFFSAQQTPLLRHSVLSSPPPSPYRQNLGQTAPTPAHRCSLHPQLVLPGK</sequence>
<gene>
    <name evidence="2" type="ORF">NDU88_005842</name>
</gene>
<evidence type="ECO:0000313" key="2">
    <source>
        <dbReference type="EMBL" id="KAJ1100764.1"/>
    </source>
</evidence>
<evidence type="ECO:0000313" key="3">
    <source>
        <dbReference type="Proteomes" id="UP001066276"/>
    </source>
</evidence>
<feature type="compositionally biased region" description="Polar residues" evidence="1">
    <location>
        <begin position="82"/>
        <end position="91"/>
    </location>
</feature>